<dbReference type="KEGG" id="tpt:Tpet_0281"/>
<dbReference type="STRING" id="390874.Tpet_0281"/>
<organism evidence="1 2">
    <name type="scientific">Thermotoga petrophila (strain ATCC BAA-488 / DSM 13995 / JCM 10881 / RKU-1)</name>
    <dbReference type="NCBI Taxonomy" id="390874"/>
    <lineage>
        <taxon>Bacteria</taxon>
        <taxon>Thermotogati</taxon>
        <taxon>Thermotogota</taxon>
        <taxon>Thermotogae</taxon>
        <taxon>Thermotogales</taxon>
        <taxon>Thermotogaceae</taxon>
        <taxon>Thermotoga</taxon>
    </lineage>
</organism>
<protein>
    <submittedName>
        <fullName evidence="1">Uncharacterized protein</fullName>
    </submittedName>
</protein>
<name>A5IJD7_THEP1</name>
<reference evidence="2" key="1">
    <citation type="submission" date="2007-05" db="EMBL/GenBank/DDBJ databases">
        <title>Complete sequence of Thermotoga petrophila RKU-1.</title>
        <authorList>
            <consortium name="US DOE Joint Genome Institute"/>
            <person name="Copeland A."/>
            <person name="Lucas S."/>
            <person name="Lapidus A."/>
            <person name="Barry K."/>
            <person name="Glavina del Rio T."/>
            <person name="Dalin E."/>
            <person name="Tice H."/>
            <person name="Pitluck S."/>
            <person name="Sims D."/>
            <person name="Brettin T."/>
            <person name="Bruce D."/>
            <person name="Detter J.C."/>
            <person name="Han C."/>
            <person name="Tapia R."/>
            <person name="Schmutz J."/>
            <person name="Larimer F."/>
            <person name="Land M."/>
            <person name="Hauser L."/>
            <person name="Kyrpides N."/>
            <person name="Mikhailova N."/>
            <person name="Nelson K."/>
            <person name="Gogarten J.P."/>
            <person name="Noll K."/>
            <person name="Richardson P."/>
        </authorList>
    </citation>
    <scope>NUCLEOTIDE SEQUENCE [LARGE SCALE GENOMIC DNA]</scope>
    <source>
        <strain evidence="2">ATCC BAA-488 / DSM 13995 / JCM 10881 / RKU-1</strain>
    </source>
</reference>
<accession>A5IJD7</accession>
<sequence length="256" mass="28096">MSRSLTTILVCLTFLSLFPQIVLIDEIPENSTGLVAVRVPLQNVLKDVSLLCLGSSGNLTLAKDVGIAVGKILKEKGVTYYVFGSFDVLRITDTDPLAKVSTSPYITAQVLSLLAEGLSTAGVVPVFSAAGEVNEQVISALITRKATYPMMVESVEKYERLKRLGYTTTLVIDTEGNVLVGKPLRFSWAYEKEIDYESLRREVLENSIVLLDRNVKKISVNDPWSGGVLVFSDEEWLLKIAQDVLDGRRAPTGRTP</sequence>
<gene>
    <name evidence="1" type="ordered locus">Tpet_0281</name>
</gene>
<dbReference type="AlphaFoldDB" id="A5IJD7"/>
<dbReference type="Proteomes" id="UP000006558">
    <property type="component" value="Chromosome"/>
</dbReference>
<dbReference type="EMBL" id="CP000702">
    <property type="protein sequence ID" value="ABQ46310.1"/>
    <property type="molecule type" value="Genomic_DNA"/>
</dbReference>
<evidence type="ECO:0000313" key="2">
    <source>
        <dbReference type="Proteomes" id="UP000006558"/>
    </source>
</evidence>
<dbReference type="HOGENOM" id="CLU_1184590_0_0_0"/>
<reference evidence="1 2" key="2">
    <citation type="journal article" date="2009" name="Proc. Natl. Acad. Sci. U.S.A.">
        <title>On the chimeric nature, thermophilic origin, and phylogenetic placement of the Thermotogales.</title>
        <authorList>
            <person name="Zhaxybayeva O."/>
            <person name="Swithers K.S."/>
            <person name="Lapierre P."/>
            <person name="Fournier G.P."/>
            <person name="Bickhart D.M."/>
            <person name="DeBoy R.T."/>
            <person name="Nelson K.E."/>
            <person name="Nesbo C.L."/>
            <person name="Doolittle W.F."/>
            <person name="Gogarten J.P."/>
            <person name="Noll K.M."/>
        </authorList>
    </citation>
    <scope>NUCLEOTIDE SEQUENCE [LARGE SCALE GENOMIC DNA]</scope>
    <source>
        <strain evidence="2">ATCC BAA-488 / DSM 13995 / JCM 10881 / RKU-1</strain>
    </source>
</reference>
<proteinExistence type="predicted"/>
<dbReference type="eggNOG" id="COG1472">
    <property type="taxonomic scope" value="Bacteria"/>
</dbReference>
<evidence type="ECO:0000313" key="1">
    <source>
        <dbReference type="EMBL" id="ABQ46310.1"/>
    </source>
</evidence>